<feature type="chain" id="PRO_5035849585" evidence="1">
    <location>
        <begin position="22"/>
        <end position="105"/>
    </location>
</feature>
<reference evidence="2 3" key="1">
    <citation type="journal article" date="2018" name="Biotechnol. Adv.">
        <title>Improved genomic resources and new bioinformatic workflow for the carcinogenic parasite Clonorchis sinensis: Biotechnological implications.</title>
        <authorList>
            <person name="Wang D."/>
            <person name="Korhonen P.K."/>
            <person name="Gasser R.B."/>
            <person name="Young N.D."/>
        </authorList>
    </citation>
    <scope>NUCLEOTIDE SEQUENCE [LARGE SCALE GENOMIC DNA]</scope>
    <source>
        <strain evidence="2">Cs-k2</strain>
    </source>
</reference>
<evidence type="ECO:0000256" key="1">
    <source>
        <dbReference type="SAM" id="SignalP"/>
    </source>
</evidence>
<gene>
    <name evidence="2" type="ORF">CSKR_114051</name>
</gene>
<sequence length="105" mass="11778">MELHFITLLFLIVATPHRGIAKDHYADCKQQCEEGAGNLEEVLNKLMHTVCLNGCTNGAYELCISVCRQDNKSEEEHLVCAGQCKRTALERCKDDCRFAGKECTN</sequence>
<dbReference type="AlphaFoldDB" id="A0A8T1M178"/>
<evidence type="ECO:0000313" key="3">
    <source>
        <dbReference type="Proteomes" id="UP000286415"/>
    </source>
</evidence>
<evidence type="ECO:0000313" key="2">
    <source>
        <dbReference type="EMBL" id="KAG5442739.1"/>
    </source>
</evidence>
<reference evidence="2 3" key="2">
    <citation type="journal article" date="2021" name="Genomics">
        <title>High-quality reference genome for Clonorchis sinensis.</title>
        <authorList>
            <person name="Young N.D."/>
            <person name="Stroehlein A.J."/>
            <person name="Kinkar L."/>
            <person name="Wang T."/>
            <person name="Sohn W.M."/>
            <person name="Chang B.C.H."/>
            <person name="Kaur P."/>
            <person name="Weisz D."/>
            <person name="Dudchenko O."/>
            <person name="Aiden E.L."/>
            <person name="Korhonen P.K."/>
            <person name="Gasser R.B."/>
        </authorList>
    </citation>
    <scope>NUCLEOTIDE SEQUENCE [LARGE SCALE GENOMIC DNA]</scope>
    <source>
        <strain evidence="2">Cs-k2</strain>
    </source>
</reference>
<comment type="caution">
    <text evidence="2">The sequence shown here is derived from an EMBL/GenBank/DDBJ whole genome shotgun (WGS) entry which is preliminary data.</text>
</comment>
<proteinExistence type="predicted"/>
<organism evidence="2 3">
    <name type="scientific">Clonorchis sinensis</name>
    <name type="common">Chinese liver fluke</name>
    <dbReference type="NCBI Taxonomy" id="79923"/>
    <lineage>
        <taxon>Eukaryota</taxon>
        <taxon>Metazoa</taxon>
        <taxon>Spiralia</taxon>
        <taxon>Lophotrochozoa</taxon>
        <taxon>Platyhelminthes</taxon>
        <taxon>Trematoda</taxon>
        <taxon>Digenea</taxon>
        <taxon>Opisthorchiida</taxon>
        <taxon>Opisthorchiata</taxon>
        <taxon>Opisthorchiidae</taxon>
        <taxon>Clonorchis</taxon>
    </lineage>
</organism>
<keyword evidence="3" id="KW-1185">Reference proteome</keyword>
<dbReference type="EMBL" id="NIRI02000056">
    <property type="protein sequence ID" value="KAG5442739.1"/>
    <property type="molecule type" value="Genomic_DNA"/>
</dbReference>
<keyword evidence="1" id="KW-0732">Signal</keyword>
<accession>A0A8T1M178</accession>
<feature type="signal peptide" evidence="1">
    <location>
        <begin position="1"/>
        <end position="21"/>
    </location>
</feature>
<name>A0A8T1M178_CLOSI</name>
<dbReference type="Proteomes" id="UP000286415">
    <property type="component" value="Unassembled WGS sequence"/>
</dbReference>
<protein>
    <submittedName>
        <fullName evidence="2">Uncharacterized protein</fullName>
    </submittedName>
</protein>